<dbReference type="AlphaFoldDB" id="A0A5A9N446"/>
<dbReference type="GO" id="GO:0030246">
    <property type="term" value="F:carbohydrate binding"/>
    <property type="evidence" value="ECO:0007669"/>
    <property type="project" value="UniProtKB-KW"/>
</dbReference>
<dbReference type="InterPro" id="IPR033989">
    <property type="entry name" value="CD209-like_CTLD"/>
</dbReference>
<organism evidence="7 8">
    <name type="scientific">Triplophysa tibetana</name>
    <dbReference type="NCBI Taxonomy" id="1572043"/>
    <lineage>
        <taxon>Eukaryota</taxon>
        <taxon>Metazoa</taxon>
        <taxon>Chordata</taxon>
        <taxon>Craniata</taxon>
        <taxon>Vertebrata</taxon>
        <taxon>Euteleostomi</taxon>
        <taxon>Actinopterygii</taxon>
        <taxon>Neopterygii</taxon>
        <taxon>Teleostei</taxon>
        <taxon>Ostariophysi</taxon>
        <taxon>Cypriniformes</taxon>
        <taxon>Nemacheilidae</taxon>
        <taxon>Triplophysa</taxon>
    </lineage>
</organism>
<feature type="transmembrane region" description="Helical" evidence="5">
    <location>
        <begin position="53"/>
        <end position="76"/>
    </location>
</feature>
<dbReference type="SMART" id="SM00034">
    <property type="entry name" value="CLECT"/>
    <property type="match status" value="1"/>
</dbReference>
<protein>
    <submittedName>
        <fullName evidence="7">Collectin-12 Collectin-3</fullName>
    </submittedName>
</protein>
<dbReference type="EMBL" id="SOYY01000023">
    <property type="protein sequence ID" value="KAA0703915.1"/>
    <property type="molecule type" value="Genomic_DNA"/>
</dbReference>
<gene>
    <name evidence="7" type="ORF">E1301_Tti000441</name>
</gene>
<feature type="domain" description="C-type lectin" evidence="6">
    <location>
        <begin position="186"/>
        <end position="296"/>
    </location>
</feature>
<keyword evidence="3" id="KW-0325">Glycoprotein</keyword>
<dbReference type="CDD" id="cd03590">
    <property type="entry name" value="CLECT_DC-SIGN_like"/>
    <property type="match status" value="1"/>
</dbReference>
<evidence type="ECO:0000256" key="4">
    <source>
        <dbReference type="SAM" id="Coils"/>
    </source>
</evidence>
<comment type="caution">
    <text evidence="7">The sequence shown here is derived from an EMBL/GenBank/DDBJ whole genome shotgun (WGS) entry which is preliminary data.</text>
</comment>
<dbReference type="Gene3D" id="3.10.100.10">
    <property type="entry name" value="Mannose-Binding Protein A, subunit A"/>
    <property type="match status" value="1"/>
</dbReference>
<dbReference type="PANTHER" id="PTHR46490">
    <property type="entry name" value="C-TYPE LECTIN DOMAIN FAMILY 12 MEMBER A-RELATED"/>
    <property type="match status" value="1"/>
</dbReference>
<dbReference type="InterPro" id="IPR018378">
    <property type="entry name" value="C-type_lectin_CS"/>
</dbReference>
<name>A0A5A9N446_9TELE</name>
<evidence type="ECO:0000256" key="5">
    <source>
        <dbReference type="SAM" id="Phobius"/>
    </source>
</evidence>
<keyword evidence="5" id="KW-0812">Transmembrane</keyword>
<dbReference type="Pfam" id="PF00059">
    <property type="entry name" value="Lectin_C"/>
    <property type="match status" value="1"/>
</dbReference>
<dbReference type="PANTHER" id="PTHR46490:SF6">
    <property type="entry name" value="ASIALOGLYCOPROTEIN RECEPTOR 1-LIKE-RELATED"/>
    <property type="match status" value="1"/>
</dbReference>
<dbReference type="InterPro" id="IPR001304">
    <property type="entry name" value="C-type_lectin-like"/>
</dbReference>
<dbReference type="Gene3D" id="1.20.5.400">
    <property type="match status" value="1"/>
</dbReference>
<feature type="coiled-coil region" evidence="4">
    <location>
        <begin position="86"/>
        <end position="179"/>
    </location>
</feature>
<keyword evidence="5" id="KW-1133">Transmembrane helix</keyword>
<dbReference type="SUPFAM" id="SSF56436">
    <property type="entry name" value="C-type lectin-like"/>
    <property type="match status" value="1"/>
</dbReference>
<keyword evidence="5" id="KW-0472">Membrane</keyword>
<accession>A0A5A9N446</accession>
<dbReference type="PROSITE" id="PS50041">
    <property type="entry name" value="C_TYPE_LECTIN_2"/>
    <property type="match status" value="1"/>
</dbReference>
<keyword evidence="4" id="KW-0175">Coiled coil</keyword>
<keyword evidence="1" id="KW-0430">Lectin</keyword>
<keyword evidence="8" id="KW-1185">Reference proteome</keyword>
<evidence type="ECO:0000313" key="8">
    <source>
        <dbReference type="Proteomes" id="UP000324632"/>
    </source>
</evidence>
<dbReference type="PROSITE" id="PS00615">
    <property type="entry name" value="C_TYPE_LECTIN_1"/>
    <property type="match status" value="1"/>
</dbReference>
<keyword evidence="2" id="KW-1015">Disulfide bond</keyword>
<dbReference type="InterPro" id="IPR016186">
    <property type="entry name" value="C-type_lectin-like/link_sf"/>
</dbReference>
<evidence type="ECO:0000259" key="6">
    <source>
        <dbReference type="PROSITE" id="PS50041"/>
    </source>
</evidence>
<sequence>MENTEDGKEMNIYANRDEINRLDVCRATEDTRKNQTFQHTGSETVRNRSHRSVVVCLVVLCVLLLTAVIVLCVLIYTNNQQFHINQKNITEERDQLLTNNILLEEENDQLITKYINITEEKDQLQNKYIKLTEERDQKDFKYINMIKEKEGLLSNNDNLNKQKEQLTQQINKLKSILSETDGWIYYQSSFYLISSEKKTWSESRRNCRERGADLTIINNKEEQDFVKKHSCSEKIWIGLTDSEVEGRWKWVDGNTPTSSFWGSAEPNGQGRENCVLTDSSVWADFPCNEAFKWICEKKITNVK</sequence>
<evidence type="ECO:0000313" key="7">
    <source>
        <dbReference type="EMBL" id="KAA0703915.1"/>
    </source>
</evidence>
<evidence type="ECO:0000256" key="1">
    <source>
        <dbReference type="ARBA" id="ARBA00022734"/>
    </source>
</evidence>
<dbReference type="Proteomes" id="UP000324632">
    <property type="component" value="Chromosome 23"/>
</dbReference>
<reference evidence="7 8" key="1">
    <citation type="journal article" date="2019" name="Mol. Ecol. Resour.">
        <title>Chromosome-level genome assembly of Triplophysa tibetana, a fish adapted to the harsh high-altitude environment of the Tibetan Plateau.</title>
        <authorList>
            <person name="Yang X."/>
            <person name="Liu H."/>
            <person name="Ma Z."/>
            <person name="Zou Y."/>
            <person name="Zou M."/>
            <person name="Mao Y."/>
            <person name="Li X."/>
            <person name="Wang H."/>
            <person name="Chen T."/>
            <person name="Wang W."/>
            <person name="Yang R."/>
        </authorList>
    </citation>
    <scope>NUCLEOTIDE SEQUENCE [LARGE SCALE GENOMIC DNA]</scope>
    <source>
        <strain evidence="7">TTIB1903HZAU</strain>
        <tissue evidence="7">Muscle</tissue>
    </source>
</reference>
<evidence type="ECO:0000256" key="2">
    <source>
        <dbReference type="ARBA" id="ARBA00023157"/>
    </source>
</evidence>
<dbReference type="InterPro" id="IPR052309">
    <property type="entry name" value="C-type_Lectin_Domain_Fam1"/>
</dbReference>
<dbReference type="InterPro" id="IPR016187">
    <property type="entry name" value="CTDL_fold"/>
</dbReference>
<evidence type="ECO:0000256" key="3">
    <source>
        <dbReference type="ARBA" id="ARBA00023180"/>
    </source>
</evidence>
<proteinExistence type="predicted"/>